<evidence type="ECO:0008006" key="2">
    <source>
        <dbReference type="Google" id="ProtNLM"/>
    </source>
</evidence>
<proteinExistence type="predicted"/>
<evidence type="ECO:0000313" key="1">
    <source>
        <dbReference type="EMBL" id="SFV71495.1"/>
    </source>
</evidence>
<dbReference type="InterPro" id="IPR029063">
    <property type="entry name" value="SAM-dependent_MTases_sf"/>
</dbReference>
<dbReference type="AlphaFoldDB" id="A0A1W1D0J6"/>
<gene>
    <name evidence="1" type="ORF">MNB_SV-13-398</name>
</gene>
<accession>A0A1W1D0J6</accession>
<sequence length="224" mass="25963">MNRKKLKVLILYAGIGGNRKELGENYNITAVELDKNIAAVYADFYPNDTVIIGDAMEYLLENFKKFDIIWLSPECPTHSDIRRVGVHGGLHKPVYPNMDLYQIIIFLTHFYQGKWIVENVKPYYEYLIKPTAILGRHPFWTNFDIPVVDFNDDRNHNKIYGGSVVYGVNLKDYKNIGDKRKMLRNMVDPRIGKYLIELATNAIRGETKKISKPYTPNLFEQKVG</sequence>
<dbReference type="CDD" id="cd02440">
    <property type="entry name" value="AdoMet_MTases"/>
    <property type="match status" value="1"/>
</dbReference>
<organism evidence="1">
    <name type="scientific">hydrothermal vent metagenome</name>
    <dbReference type="NCBI Taxonomy" id="652676"/>
    <lineage>
        <taxon>unclassified sequences</taxon>
        <taxon>metagenomes</taxon>
        <taxon>ecological metagenomes</taxon>
    </lineage>
</organism>
<name>A0A1W1D0J6_9ZZZZ</name>
<reference evidence="1" key="1">
    <citation type="submission" date="2016-10" db="EMBL/GenBank/DDBJ databases">
        <authorList>
            <person name="de Groot N.N."/>
        </authorList>
    </citation>
    <scope>NUCLEOTIDE SEQUENCE</scope>
</reference>
<dbReference type="Gene3D" id="3.40.50.150">
    <property type="entry name" value="Vaccinia Virus protein VP39"/>
    <property type="match status" value="1"/>
</dbReference>
<dbReference type="EMBL" id="FPHM01000253">
    <property type="protein sequence ID" value="SFV71495.1"/>
    <property type="molecule type" value="Genomic_DNA"/>
</dbReference>
<protein>
    <recommendedName>
        <fullName evidence="2">DNA cytosine methyltransferase</fullName>
    </recommendedName>
</protein>
<dbReference type="SUPFAM" id="SSF53335">
    <property type="entry name" value="S-adenosyl-L-methionine-dependent methyltransferases"/>
    <property type="match status" value="1"/>
</dbReference>